<dbReference type="EMBL" id="JAJFAZ020000100">
    <property type="protein sequence ID" value="KAI5310953.1"/>
    <property type="molecule type" value="Genomic_DNA"/>
</dbReference>
<evidence type="ECO:0000313" key="3">
    <source>
        <dbReference type="Proteomes" id="UP001054821"/>
    </source>
</evidence>
<organism evidence="2 3">
    <name type="scientific">Prunus dulcis</name>
    <name type="common">Almond</name>
    <name type="synonym">Amygdalus dulcis</name>
    <dbReference type="NCBI Taxonomy" id="3755"/>
    <lineage>
        <taxon>Eukaryota</taxon>
        <taxon>Viridiplantae</taxon>
        <taxon>Streptophyta</taxon>
        <taxon>Embryophyta</taxon>
        <taxon>Tracheophyta</taxon>
        <taxon>Spermatophyta</taxon>
        <taxon>Magnoliopsida</taxon>
        <taxon>eudicotyledons</taxon>
        <taxon>Gunneridae</taxon>
        <taxon>Pentapetalae</taxon>
        <taxon>rosids</taxon>
        <taxon>fabids</taxon>
        <taxon>Rosales</taxon>
        <taxon>Rosaceae</taxon>
        <taxon>Amygdaloideae</taxon>
        <taxon>Amygdaleae</taxon>
        <taxon>Prunus</taxon>
    </lineage>
</organism>
<comment type="caution">
    <text evidence="2">The sequence shown here is derived from an EMBL/GenBank/DDBJ whole genome shotgun (WGS) entry which is preliminary data.</text>
</comment>
<gene>
    <name evidence="2" type="ORF">L3X38_045476</name>
</gene>
<name>A0AAD4UPJ6_PRUDU</name>
<feature type="signal peptide" evidence="1">
    <location>
        <begin position="1"/>
        <end position="18"/>
    </location>
</feature>
<reference evidence="2 3" key="1">
    <citation type="journal article" date="2022" name="G3 (Bethesda)">
        <title>Whole-genome sequence and methylome profiling of the almond [Prunus dulcis (Mill.) D.A. Webb] cultivar 'Nonpareil'.</title>
        <authorList>
            <person name="D'Amico-Willman K.M."/>
            <person name="Ouma W.Z."/>
            <person name="Meulia T."/>
            <person name="Sideli G.M."/>
            <person name="Gradziel T.M."/>
            <person name="Fresnedo-Ramirez J."/>
        </authorList>
    </citation>
    <scope>NUCLEOTIDE SEQUENCE [LARGE SCALE GENOMIC DNA]</scope>
    <source>
        <strain evidence="2">Clone GOH B32 T37-40</strain>
    </source>
</reference>
<proteinExistence type="predicted"/>
<feature type="chain" id="PRO_5042035910" evidence="1">
    <location>
        <begin position="19"/>
        <end position="136"/>
    </location>
</feature>
<evidence type="ECO:0000313" key="2">
    <source>
        <dbReference type="EMBL" id="KAI5310953.1"/>
    </source>
</evidence>
<keyword evidence="3" id="KW-1185">Reference proteome</keyword>
<keyword evidence="1" id="KW-0732">Signal</keyword>
<evidence type="ECO:0000256" key="1">
    <source>
        <dbReference type="SAM" id="SignalP"/>
    </source>
</evidence>
<dbReference type="Proteomes" id="UP001054821">
    <property type="component" value="Unassembled WGS sequence"/>
</dbReference>
<sequence length="136" mass="14620">MWIFYLLLIDVDPHLAAAAGLGVADTGVEADGADFGEATGDGDLGFVGAAAVGEVWVWSQLESEHQMEGGLLLDVVVSEGATILKLLASEDQPLLVWGNTLFVKETEEEAGELRLERDKISGFQRIQLVYLRANSC</sequence>
<protein>
    <submittedName>
        <fullName evidence="2">Uncharacterized protein</fullName>
    </submittedName>
</protein>
<accession>A0AAD4UPJ6</accession>
<dbReference type="AlphaFoldDB" id="A0AAD4UPJ6"/>